<feature type="binding site" evidence="7">
    <location>
        <position position="128"/>
    </location>
    <ligand>
        <name>substrate</name>
    </ligand>
</feature>
<dbReference type="InterPro" id="IPR005255">
    <property type="entry name" value="PdxA_fam"/>
</dbReference>
<gene>
    <name evidence="7" type="primary">pdxA</name>
    <name evidence="8" type="ORF">ASAP_1057</name>
</gene>
<evidence type="ECO:0000256" key="5">
    <source>
        <dbReference type="ARBA" id="ARBA00023027"/>
    </source>
</evidence>
<dbReference type="GO" id="GO:0042823">
    <property type="term" value="P:pyridoxal phosphate biosynthetic process"/>
    <property type="evidence" value="ECO:0007669"/>
    <property type="project" value="UniProtKB-UniRule"/>
</dbReference>
<feature type="binding site" evidence="7">
    <location>
        <position position="258"/>
    </location>
    <ligand>
        <name>a divalent metal cation</name>
        <dbReference type="ChEBI" id="CHEBI:60240"/>
        <note>ligand shared between dimeric partners</note>
    </ligand>
</feature>
<evidence type="ECO:0000256" key="4">
    <source>
        <dbReference type="ARBA" id="ARBA00023002"/>
    </source>
</evidence>
<evidence type="ECO:0000256" key="1">
    <source>
        <dbReference type="ARBA" id="ARBA00022490"/>
    </source>
</evidence>
<keyword evidence="7" id="KW-0862">Zinc</keyword>
<accession>A0A060QJW6</accession>
<keyword evidence="1 7" id="KW-0963">Cytoplasm</keyword>
<comment type="miscellaneous">
    <text evidence="7">The active site is located at the dimer interface.</text>
</comment>
<dbReference type="UniPathway" id="UPA00244">
    <property type="reaction ID" value="UER00312"/>
</dbReference>
<comment type="cofactor">
    <cofactor evidence="7">
        <name>Zn(2+)</name>
        <dbReference type="ChEBI" id="CHEBI:29105"/>
    </cofactor>
    <cofactor evidence="7">
        <name>Mg(2+)</name>
        <dbReference type="ChEBI" id="CHEBI:18420"/>
    </cofactor>
    <cofactor evidence="7">
        <name>Co(2+)</name>
        <dbReference type="ChEBI" id="CHEBI:48828"/>
    </cofactor>
    <text evidence="7">Binds 1 divalent metal cation per subunit. Can use ions such as Zn(2+), Mg(2+) or Co(2+).</text>
</comment>
<proteinExistence type="inferred from homology"/>
<evidence type="ECO:0000256" key="7">
    <source>
        <dbReference type="HAMAP-Rule" id="MF_00536"/>
    </source>
</evidence>
<feature type="binding site" evidence="7">
    <location>
        <position position="275"/>
    </location>
    <ligand>
        <name>substrate</name>
    </ligand>
</feature>
<evidence type="ECO:0000256" key="6">
    <source>
        <dbReference type="ARBA" id="ARBA00023096"/>
    </source>
</evidence>
<comment type="function">
    <text evidence="7">Catalyzes the NAD(P)-dependent oxidation of 4-(phosphooxy)-L-threonine (HTP) into 2-amino-3-oxo-4-(phosphooxy)butyric acid which spontaneously decarboxylates to form 3-amino-2-oxopropyl phosphate (AHAP).</text>
</comment>
<dbReference type="Pfam" id="PF04166">
    <property type="entry name" value="PdxA"/>
    <property type="match status" value="1"/>
</dbReference>
<dbReference type="RefSeq" id="WP_023979852.1">
    <property type="nucleotide sequence ID" value="NZ_CBLX010000008.1"/>
</dbReference>
<feature type="binding site" evidence="7">
    <location>
        <position position="284"/>
    </location>
    <ligand>
        <name>substrate</name>
    </ligand>
</feature>
<dbReference type="GO" id="GO:0050897">
    <property type="term" value="F:cobalt ion binding"/>
    <property type="evidence" value="ECO:0007669"/>
    <property type="project" value="UniProtKB-UniRule"/>
</dbReference>
<evidence type="ECO:0000256" key="3">
    <source>
        <dbReference type="ARBA" id="ARBA00022857"/>
    </source>
</evidence>
<comment type="similarity">
    <text evidence="7">Belongs to the PdxA family.</text>
</comment>
<comment type="catalytic activity">
    <reaction evidence="7">
        <text>4-(phosphooxy)-L-threonine + NAD(+) = 3-amino-2-oxopropyl phosphate + CO2 + NADH</text>
        <dbReference type="Rhea" id="RHEA:32275"/>
        <dbReference type="ChEBI" id="CHEBI:16526"/>
        <dbReference type="ChEBI" id="CHEBI:57279"/>
        <dbReference type="ChEBI" id="CHEBI:57540"/>
        <dbReference type="ChEBI" id="CHEBI:57945"/>
        <dbReference type="ChEBI" id="CHEBI:58452"/>
        <dbReference type="EC" id="1.1.1.262"/>
    </reaction>
</comment>
<evidence type="ECO:0000313" key="8">
    <source>
        <dbReference type="EMBL" id="CDG39102.1"/>
    </source>
</evidence>
<feature type="binding site" evidence="7">
    <location>
        <position position="266"/>
    </location>
    <ligand>
        <name>substrate</name>
    </ligand>
</feature>
<dbReference type="GO" id="GO:0008270">
    <property type="term" value="F:zinc ion binding"/>
    <property type="evidence" value="ECO:0007669"/>
    <property type="project" value="UniProtKB-UniRule"/>
</dbReference>
<dbReference type="Gene3D" id="3.40.718.10">
    <property type="entry name" value="Isopropylmalate Dehydrogenase"/>
    <property type="match status" value="1"/>
</dbReference>
<dbReference type="GO" id="GO:0000287">
    <property type="term" value="F:magnesium ion binding"/>
    <property type="evidence" value="ECO:0007669"/>
    <property type="project" value="UniProtKB-UniRule"/>
</dbReference>
<dbReference type="SUPFAM" id="SSF53659">
    <property type="entry name" value="Isocitrate/Isopropylmalate dehydrogenase-like"/>
    <property type="match status" value="1"/>
</dbReference>
<evidence type="ECO:0000313" key="9">
    <source>
        <dbReference type="Proteomes" id="UP000027583"/>
    </source>
</evidence>
<feature type="binding site" evidence="7">
    <location>
        <position position="158"/>
    </location>
    <ligand>
        <name>a divalent metal cation</name>
        <dbReference type="ChEBI" id="CHEBI:60240"/>
        <note>ligand shared between dimeric partners</note>
    </ligand>
</feature>
<comment type="subunit">
    <text evidence="7">Homodimer.</text>
</comment>
<dbReference type="Proteomes" id="UP000027583">
    <property type="component" value="Unassembled WGS sequence"/>
</dbReference>
<dbReference type="GO" id="GO:0005737">
    <property type="term" value="C:cytoplasm"/>
    <property type="evidence" value="ECO:0007669"/>
    <property type="project" value="UniProtKB-SubCell"/>
</dbReference>
<dbReference type="PANTHER" id="PTHR30004:SF6">
    <property type="entry name" value="D-THREONATE 4-PHOSPHATE DEHYDROGENASE"/>
    <property type="match status" value="1"/>
</dbReference>
<feature type="binding site" evidence="7">
    <location>
        <position position="127"/>
    </location>
    <ligand>
        <name>substrate</name>
    </ligand>
</feature>
<sequence>MMLPALTMGDPAGIGPELTVKAWEQLRTQGEGFVWIGDPALIEGIPTQIVDEPVQAEAVFPHALPVLPVYLPGPVLPGQPDSAMAGQVIASIERATRLALEGRVSAVVTNPISKAVLKAAGFGFPGHTEFLASLCGVPGEEIMMLASPQLRVVPVTVHVSLREALDSLTTDKIVQVGKALAQALRRDFGFEAPRIAVAGLNPHAGEGGVMGLEEQVMIEPAIRILREAGIDASGPYPPDTLFTDLARPLYDAALCMYHDQALIPLKTLDMASGVNVTLGLPIVRTSPDHGTAFAIAGKNRADPTSLLSALRLARDLGVRRASGKEKRP</sequence>
<dbReference type="EMBL" id="CBLX010000008">
    <property type="protein sequence ID" value="CDG39102.1"/>
    <property type="molecule type" value="Genomic_DNA"/>
</dbReference>
<comment type="caution">
    <text evidence="8">The sequence shown here is derived from an EMBL/GenBank/DDBJ whole genome shotgun (WGS) entry which is preliminary data.</text>
</comment>
<keyword evidence="5 7" id="KW-0520">NAD</keyword>
<dbReference type="eggNOG" id="COG1995">
    <property type="taxonomic scope" value="Bacteria"/>
</dbReference>
<comment type="subcellular location">
    <subcellularLocation>
        <location evidence="7">Cytoplasm</location>
    </subcellularLocation>
</comment>
<dbReference type="NCBIfam" id="TIGR00557">
    <property type="entry name" value="pdxA"/>
    <property type="match status" value="1"/>
</dbReference>
<dbReference type="EC" id="1.1.1.262" evidence="7"/>
<keyword evidence="6 7" id="KW-0664">Pyridoxine biosynthesis</keyword>
<keyword evidence="7" id="KW-0460">Magnesium</keyword>
<dbReference type="NCBIfam" id="NF003699">
    <property type="entry name" value="PRK05312.1"/>
    <property type="match status" value="1"/>
</dbReference>
<keyword evidence="4 7" id="KW-0560">Oxidoreductase</keyword>
<reference evidence="8 9" key="1">
    <citation type="journal article" date="2014" name="Genome Biol. Evol.">
        <title>Acetic acid bacteria genomes reveal functional traits for adaptation to life in insect guts.</title>
        <authorList>
            <person name="Chouaia B."/>
            <person name="Gaiarsa S."/>
            <person name="Crotti E."/>
            <person name="Comandatore F."/>
            <person name="Degli Esposti M."/>
            <person name="Ricci I."/>
            <person name="Alma A."/>
            <person name="Favia G."/>
            <person name="Bandi C."/>
            <person name="Daffonchio D."/>
        </authorList>
    </citation>
    <scope>NUCLEOTIDE SEQUENCE [LARGE SCALE GENOMIC DNA]</scope>
    <source>
        <strain evidence="8 9">SF2.1</strain>
    </source>
</reference>
<keyword evidence="7" id="KW-0170">Cobalt</keyword>
<reference evidence="8 9" key="2">
    <citation type="journal article" date="2014" name="PLoS ONE">
        <title>Evolution of mitochondria reconstructed from the energy metabolism of living bacteria.</title>
        <authorList>
            <person name="Degli Esposti M."/>
            <person name="Chouaia B."/>
            <person name="Comandatore F."/>
            <person name="Crotti E."/>
            <person name="Sassera D."/>
            <person name="Lievens P.M."/>
            <person name="Daffonchio D."/>
            <person name="Bandi C."/>
        </authorList>
    </citation>
    <scope>NUCLEOTIDE SEQUENCE [LARGE SCALE GENOMIC DNA]</scope>
    <source>
        <strain evidence="8 9">SF2.1</strain>
    </source>
</reference>
<dbReference type="AlphaFoldDB" id="A0A060QJW6"/>
<dbReference type="GO" id="GO:0050570">
    <property type="term" value="F:4-hydroxythreonine-4-phosphate dehydrogenase activity"/>
    <property type="evidence" value="ECO:0007669"/>
    <property type="project" value="UniProtKB-UniRule"/>
</dbReference>
<comment type="pathway">
    <text evidence="7">Cofactor biosynthesis; pyridoxine 5'-phosphate biosynthesis; pyridoxine 5'-phosphate from D-erythrose 4-phosphate: step 4/5.</text>
</comment>
<dbReference type="InterPro" id="IPR037510">
    <property type="entry name" value="PdxA"/>
</dbReference>
<dbReference type="GO" id="GO:0008615">
    <property type="term" value="P:pyridoxine biosynthetic process"/>
    <property type="evidence" value="ECO:0007669"/>
    <property type="project" value="UniProtKB-UniRule"/>
</dbReference>
<keyword evidence="2 7" id="KW-0479">Metal-binding</keyword>
<name>A0A060QJW6_9PROT</name>
<protein>
    <recommendedName>
        <fullName evidence="7">4-hydroxythreonine-4-phosphate dehydrogenase</fullName>
        <ecNumber evidence="7">1.1.1.262</ecNumber>
    </recommendedName>
    <alternativeName>
        <fullName evidence="7">4-(phosphohydroxy)-L-threonine dehydrogenase</fullName>
    </alternativeName>
</protein>
<dbReference type="GO" id="GO:0051287">
    <property type="term" value="F:NAD binding"/>
    <property type="evidence" value="ECO:0007669"/>
    <property type="project" value="InterPro"/>
</dbReference>
<feature type="binding site" evidence="7">
    <location>
        <position position="203"/>
    </location>
    <ligand>
        <name>a divalent metal cation</name>
        <dbReference type="ChEBI" id="CHEBI:60240"/>
        <note>ligand shared between dimeric partners</note>
    </ligand>
</feature>
<organism evidence="8 9">
    <name type="scientific">Asaia bogorensis</name>
    <dbReference type="NCBI Taxonomy" id="91915"/>
    <lineage>
        <taxon>Bacteria</taxon>
        <taxon>Pseudomonadati</taxon>
        <taxon>Pseudomonadota</taxon>
        <taxon>Alphaproteobacteria</taxon>
        <taxon>Acetobacterales</taxon>
        <taxon>Acetobacteraceae</taxon>
        <taxon>Asaia</taxon>
    </lineage>
</organism>
<keyword evidence="3 7" id="KW-0521">NADP</keyword>
<dbReference type="HAMAP" id="MF_00536">
    <property type="entry name" value="PdxA"/>
    <property type="match status" value="1"/>
</dbReference>
<evidence type="ECO:0000256" key="2">
    <source>
        <dbReference type="ARBA" id="ARBA00022723"/>
    </source>
</evidence>
<dbReference type="PANTHER" id="PTHR30004">
    <property type="entry name" value="4-HYDROXYTHREONINE-4-PHOSPHATE DEHYDROGENASE"/>
    <property type="match status" value="1"/>
</dbReference>